<evidence type="ECO:0000259" key="4">
    <source>
        <dbReference type="SMART" id="SM01088"/>
    </source>
</evidence>
<dbReference type="EMBL" id="UYSL01020684">
    <property type="protein sequence ID" value="VDL75740.1"/>
    <property type="molecule type" value="Genomic_DNA"/>
</dbReference>
<accession>A0A0N4Y7L1</accession>
<evidence type="ECO:0000313" key="5">
    <source>
        <dbReference type="EMBL" id="VDL75740.1"/>
    </source>
</evidence>
<dbReference type="GO" id="GO:0042302">
    <property type="term" value="F:structural constituent of cuticle"/>
    <property type="evidence" value="ECO:0007669"/>
    <property type="project" value="InterPro"/>
</dbReference>
<keyword evidence="6" id="KW-1185">Reference proteome</keyword>
<dbReference type="PANTHER" id="PTHR24637">
    <property type="entry name" value="COLLAGEN"/>
    <property type="match status" value="1"/>
</dbReference>
<dbReference type="PANTHER" id="PTHR24637:SF194">
    <property type="entry name" value="CUTICLE COLLAGEN 10-RELATED"/>
    <property type="match status" value="1"/>
</dbReference>
<keyword evidence="3" id="KW-1133">Transmembrane helix</keyword>
<protein>
    <submittedName>
        <fullName evidence="7">Col_cuticle_N domain-containing protein</fullName>
    </submittedName>
</protein>
<proteinExistence type="predicted"/>
<dbReference type="Pfam" id="PF01484">
    <property type="entry name" value="Col_cuticle_N"/>
    <property type="match status" value="1"/>
</dbReference>
<feature type="region of interest" description="Disordered" evidence="2">
    <location>
        <begin position="84"/>
        <end position="171"/>
    </location>
</feature>
<dbReference type="InterPro" id="IPR002486">
    <property type="entry name" value="Col_cuticle_N"/>
</dbReference>
<gene>
    <name evidence="5" type="ORF">NBR_LOCUS12151</name>
</gene>
<dbReference type="WBParaSite" id="NBR_0001215001-mRNA-1">
    <property type="protein sequence ID" value="NBR_0001215001-mRNA-1"/>
    <property type="gene ID" value="NBR_0001215001"/>
</dbReference>
<evidence type="ECO:0000313" key="6">
    <source>
        <dbReference type="Proteomes" id="UP000271162"/>
    </source>
</evidence>
<feature type="compositionally biased region" description="Low complexity" evidence="2">
    <location>
        <begin position="128"/>
        <end position="161"/>
    </location>
</feature>
<dbReference type="Pfam" id="PF01391">
    <property type="entry name" value="Collagen"/>
    <property type="match status" value="1"/>
</dbReference>
<dbReference type="OMA" id="CLIVSDI"/>
<name>A0A0N4Y7L1_NIPBR</name>
<evidence type="ECO:0000313" key="7">
    <source>
        <dbReference type="WBParaSite" id="NBR_0001215001-mRNA-1"/>
    </source>
</evidence>
<keyword evidence="3" id="KW-0812">Transmembrane</keyword>
<dbReference type="AlphaFoldDB" id="A0A0N4Y7L1"/>
<feature type="domain" description="Nematode cuticle collagen N-terminal" evidence="4">
    <location>
        <begin position="5"/>
        <end position="57"/>
    </location>
</feature>
<dbReference type="STRING" id="27835.A0A0N4Y7L1"/>
<dbReference type="InterPro" id="IPR008160">
    <property type="entry name" value="Collagen"/>
</dbReference>
<evidence type="ECO:0000256" key="3">
    <source>
        <dbReference type="SAM" id="Phobius"/>
    </source>
</evidence>
<evidence type="ECO:0000256" key="1">
    <source>
        <dbReference type="ARBA" id="ARBA00022737"/>
    </source>
</evidence>
<dbReference type="SMART" id="SM01088">
    <property type="entry name" value="Col_cuticle_N"/>
    <property type="match status" value="1"/>
</dbReference>
<sequence>MSAKFFATIASGASALVIIGSLICVGVIFQDINNLYDDVMDDMQEFRMLANQAWKEMVIPSSGSSDSARSVFGREKRAASCNCGAQPNNCPAGPPGPPGKPGSAGEDGENGEAGRPGVNGIAMFNPKAGANGQPGAPGQSGAQGPAGPAGQNGQAGAPGTPGVSGGPGLPGNDAAYCPCPPRTAAIEHVPASQQYRRRFNKI</sequence>
<organism evidence="7">
    <name type="scientific">Nippostrongylus brasiliensis</name>
    <name type="common">Rat hookworm</name>
    <dbReference type="NCBI Taxonomy" id="27835"/>
    <lineage>
        <taxon>Eukaryota</taxon>
        <taxon>Metazoa</taxon>
        <taxon>Ecdysozoa</taxon>
        <taxon>Nematoda</taxon>
        <taxon>Chromadorea</taxon>
        <taxon>Rhabditida</taxon>
        <taxon>Rhabditina</taxon>
        <taxon>Rhabditomorpha</taxon>
        <taxon>Strongyloidea</taxon>
        <taxon>Heligmosomidae</taxon>
        <taxon>Nippostrongylus</taxon>
    </lineage>
</organism>
<reference evidence="5 6" key="2">
    <citation type="submission" date="2018-11" db="EMBL/GenBank/DDBJ databases">
        <authorList>
            <consortium name="Pathogen Informatics"/>
        </authorList>
    </citation>
    <scope>NUCLEOTIDE SEQUENCE [LARGE SCALE GENOMIC DNA]</scope>
</reference>
<keyword evidence="1" id="KW-0677">Repeat</keyword>
<keyword evidence="3" id="KW-0472">Membrane</keyword>
<dbReference type="Proteomes" id="UP000271162">
    <property type="component" value="Unassembled WGS sequence"/>
</dbReference>
<reference evidence="7" key="1">
    <citation type="submission" date="2017-02" db="UniProtKB">
        <authorList>
            <consortium name="WormBaseParasite"/>
        </authorList>
    </citation>
    <scope>IDENTIFICATION</scope>
</reference>
<feature type="transmembrane region" description="Helical" evidence="3">
    <location>
        <begin position="6"/>
        <end position="29"/>
    </location>
</feature>
<evidence type="ECO:0000256" key="2">
    <source>
        <dbReference type="SAM" id="MobiDB-lite"/>
    </source>
</evidence>